<reference evidence="18 19" key="1">
    <citation type="submission" date="2019-12" db="EMBL/GenBank/DDBJ databases">
        <title>Novel species isolated from a subtropical stream in China.</title>
        <authorList>
            <person name="Lu H."/>
        </authorList>
    </citation>
    <scope>NUCLEOTIDE SEQUENCE [LARGE SCALE GENOMIC DNA]</scope>
    <source>
        <strain evidence="18 19">FT127W</strain>
    </source>
</reference>
<keyword evidence="9" id="KW-0902">Two-component regulatory system</keyword>
<dbReference type="Gene3D" id="3.30.565.10">
    <property type="entry name" value="Histidine kinase-like ATPase, C-terminal domain"/>
    <property type="match status" value="1"/>
</dbReference>
<organism evidence="18 19">
    <name type="scientific">Pseudoduganella aquatica</name>
    <dbReference type="NCBI Taxonomy" id="2660641"/>
    <lineage>
        <taxon>Bacteria</taxon>
        <taxon>Pseudomonadati</taxon>
        <taxon>Pseudomonadota</taxon>
        <taxon>Betaproteobacteria</taxon>
        <taxon>Burkholderiales</taxon>
        <taxon>Oxalobacteraceae</taxon>
        <taxon>Telluria group</taxon>
        <taxon>Pseudoduganella</taxon>
    </lineage>
</organism>
<comment type="caution">
    <text evidence="18">The sequence shown here is derived from an EMBL/GenBank/DDBJ whole genome shotgun (WGS) entry which is preliminary data.</text>
</comment>
<dbReference type="GO" id="GO:0005524">
    <property type="term" value="F:ATP binding"/>
    <property type="evidence" value="ECO:0007669"/>
    <property type="project" value="UniProtKB-KW"/>
</dbReference>
<dbReference type="CDD" id="cd16922">
    <property type="entry name" value="HATPase_EvgS-ArcB-TorS-like"/>
    <property type="match status" value="1"/>
</dbReference>
<keyword evidence="4" id="KW-0808">Transferase</keyword>
<keyword evidence="7 18" id="KW-0418">Kinase</keyword>
<evidence type="ECO:0000256" key="11">
    <source>
        <dbReference type="ARBA" id="ARBA00058004"/>
    </source>
</evidence>
<dbReference type="InterPro" id="IPR003594">
    <property type="entry name" value="HATPase_dom"/>
</dbReference>
<dbReference type="PRINTS" id="PR00344">
    <property type="entry name" value="BCTRLSENSOR"/>
</dbReference>
<dbReference type="Proteomes" id="UP000450676">
    <property type="component" value="Unassembled WGS sequence"/>
</dbReference>
<evidence type="ECO:0000256" key="15">
    <source>
        <dbReference type="SAM" id="MobiDB-lite"/>
    </source>
</evidence>
<comment type="function">
    <text evidence="11">Member of the two-component regulatory system BvgS/BvgA. Phosphorylates BvgA via a four-step phosphorelay in response to environmental signals.</text>
</comment>
<keyword evidence="19" id="KW-1185">Reference proteome</keyword>
<dbReference type="InterPro" id="IPR003661">
    <property type="entry name" value="HisK_dim/P_dom"/>
</dbReference>
<keyword evidence="16" id="KW-0472">Membrane</keyword>
<dbReference type="InterPro" id="IPR036890">
    <property type="entry name" value="HATPase_C_sf"/>
</dbReference>
<dbReference type="EC" id="2.7.13.3" evidence="2"/>
<evidence type="ECO:0000256" key="16">
    <source>
        <dbReference type="SAM" id="Phobius"/>
    </source>
</evidence>
<feature type="compositionally biased region" description="Low complexity" evidence="15">
    <location>
        <begin position="598"/>
        <end position="607"/>
    </location>
</feature>
<dbReference type="PANTHER" id="PTHR43047:SF72">
    <property type="entry name" value="OSMOSENSING HISTIDINE PROTEIN KINASE SLN1"/>
    <property type="match status" value="1"/>
</dbReference>
<feature type="domain" description="Histidine kinase" evidence="17">
    <location>
        <begin position="364"/>
        <end position="586"/>
    </location>
</feature>
<dbReference type="CDD" id="cd12915">
    <property type="entry name" value="PDC2_DGC_like"/>
    <property type="match status" value="1"/>
</dbReference>
<accession>A0A7X4HJ27</accession>
<dbReference type="Pfam" id="PF00512">
    <property type="entry name" value="HisKA"/>
    <property type="match status" value="1"/>
</dbReference>
<dbReference type="GO" id="GO:0000155">
    <property type="term" value="F:phosphorelay sensor kinase activity"/>
    <property type="evidence" value="ECO:0007669"/>
    <property type="project" value="InterPro"/>
</dbReference>
<feature type="transmembrane region" description="Helical" evidence="16">
    <location>
        <begin position="311"/>
        <end position="334"/>
    </location>
</feature>
<dbReference type="FunFam" id="3.30.565.10:FF:000010">
    <property type="entry name" value="Sensor histidine kinase RcsC"/>
    <property type="match status" value="1"/>
</dbReference>
<evidence type="ECO:0000256" key="4">
    <source>
        <dbReference type="ARBA" id="ARBA00022679"/>
    </source>
</evidence>
<dbReference type="SMART" id="SM00387">
    <property type="entry name" value="HATPase_c"/>
    <property type="match status" value="1"/>
</dbReference>
<evidence type="ECO:0000256" key="7">
    <source>
        <dbReference type="ARBA" id="ARBA00022777"/>
    </source>
</evidence>
<keyword evidence="5" id="KW-0732">Signal</keyword>
<dbReference type="Pfam" id="PF02518">
    <property type="entry name" value="HATPase_c"/>
    <property type="match status" value="1"/>
</dbReference>
<feature type="non-terminal residue" evidence="18">
    <location>
        <position position="607"/>
    </location>
</feature>
<dbReference type="SUPFAM" id="SSF55874">
    <property type="entry name" value="ATPase domain of HSP90 chaperone/DNA topoisomerase II/histidine kinase"/>
    <property type="match status" value="1"/>
</dbReference>
<evidence type="ECO:0000313" key="18">
    <source>
        <dbReference type="EMBL" id="MYN11482.1"/>
    </source>
</evidence>
<keyword evidence="3" id="KW-0597">Phosphoprotein</keyword>
<dbReference type="CDD" id="cd12914">
    <property type="entry name" value="PDC1_DGC_like"/>
    <property type="match status" value="1"/>
</dbReference>
<evidence type="ECO:0000256" key="10">
    <source>
        <dbReference type="ARBA" id="ARBA00023026"/>
    </source>
</evidence>
<evidence type="ECO:0000256" key="9">
    <source>
        <dbReference type="ARBA" id="ARBA00023012"/>
    </source>
</evidence>
<dbReference type="SUPFAM" id="SSF47384">
    <property type="entry name" value="Homodimeric domain of signal transducing histidine kinase"/>
    <property type="match status" value="1"/>
</dbReference>
<evidence type="ECO:0000256" key="3">
    <source>
        <dbReference type="ARBA" id="ARBA00022553"/>
    </source>
</evidence>
<comment type="catalytic activity">
    <reaction evidence="1">
        <text>ATP + protein L-histidine = ADP + protein N-phospho-L-histidine.</text>
        <dbReference type="EC" id="2.7.13.3"/>
    </reaction>
</comment>
<dbReference type="FunFam" id="1.10.287.130:FF:000002">
    <property type="entry name" value="Two-component osmosensing histidine kinase"/>
    <property type="match status" value="1"/>
</dbReference>
<evidence type="ECO:0000259" key="17">
    <source>
        <dbReference type="PROSITE" id="PS50109"/>
    </source>
</evidence>
<dbReference type="GO" id="GO:0005886">
    <property type="term" value="C:plasma membrane"/>
    <property type="evidence" value="ECO:0007669"/>
    <property type="project" value="TreeGrafter"/>
</dbReference>
<dbReference type="GO" id="GO:0009927">
    <property type="term" value="F:histidine phosphotransfer kinase activity"/>
    <property type="evidence" value="ECO:0007669"/>
    <property type="project" value="TreeGrafter"/>
</dbReference>
<dbReference type="PROSITE" id="PS50109">
    <property type="entry name" value="HIS_KIN"/>
    <property type="match status" value="1"/>
</dbReference>
<evidence type="ECO:0000256" key="1">
    <source>
        <dbReference type="ARBA" id="ARBA00000085"/>
    </source>
</evidence>
<keyword evidence="16" id="KW-0812">Transmembrane</keyword>
<dbReference type="InterPro" id="IPR004358">
    <property type="entry name" value="Sig_transdc_His_kin-like_C"/>
</dbReference>
<keyword evidence="16" id="KW-1133">Transmembrane helix</keyword>
<evidence type="ECO:0000256" key="6">
    <source>
        <dbReference type="ARBA" id="ARBA00022741"/>
    </source>
</evidence>
<dbReference type="InterPro" id="IPR005467">
    <property type="entry name" value="His_kinase_dom"/>
</dbReference>
<keyword evidence="6" id="KW-0547">Nucleotide-binding</keyword>
<dbReference type="SMART" id="SM00388">
    <property type="entry name" value="HisKA"/>
    <property type="match status" value="1"/>
</dbReference>
<evidence type="ECO:0000256" key="2">
    <source>
        <dbReference type="ARBA" id="ARBA00012438"/>
    </source>
</evidence>
<evidence type="ECO:0000313" key="19">
    <source>
        <dbReference type="Proteomes" id="UP000450676"/>
    </source>
</evidence>
<dbReference type="PANTHER" id="PTHR43047">
    <property type="entry name" value="TWO-COMPONENT HISTIDINE PROTEIN KINASE"/>
    <property type="match status" value="1"/>
</dbReference>
<evidence type="ECO:0000256" key="13">
    <source>
        <dbReference type="ARBA" id="ARBA00068150"/>
    </source>
</evidence>
<gene>
    <name evidence="18" type="ORF">GTP77_29685</name>
</gene>
<dbReference type="CDD" id="cd00082">
    <property type="entry name" value="HisKA"/>
    <property type="match status" value="1"/>
</dbReference>
<dbReference type="Gene3D" id="1.10.287.130">
    <property type="match status" value="1"/>
</dbReference>
<evidence type="ECO:0000256" key="8">
    <source>
        <dbReference type="ARBA" id="ARBA00022840"/>
    </source>
</evidence>
<dbReference type="Gene3D" id="3.30.450.20">
    <property type="entry name" value="PAS domain"/>
    <property type="match status" value="2"/>
</dbReference>
<keyword evidence="10" id="KW-0843">Virulence</keyword>
<dbReference type="RefSeq" id="WP_161075739.1">
    <property type="nucleotide sequence ID" value="NZ_WWCU01000097.1"/>
</dbReference>
<proteinExistence type="predicted"/>
<dbReference type="InterPro" id="IPR036097">
    <property type="entry name" value="HisK_dim/P_sf"/>
</dbReference>
<protein>
    <recommendedName>
        <fullName evidence="13">Sensory/regulatory protein RpfC</fullName>
        <ecNumber evidence="2">2.7.13.3</ecNumber>
    </recommendedName>
    <alternativeName>
        <fullName evidence="14">Virulence sensor protein BvgS</fullName>
    </alternativeName>
</protein>
<keyword evidence="8" id="KW-0067">ATP-binding</keyword>
<sequence length="607" mass="65485">MPASGLPQVTWRRWFRRDRAHRRIALVGLALLLLLGGVTVAVGWVLHERAIDDWRKQLDNQSLVLAETVSQSMASAYLVLDSLDDAVQRAAPRTPEALRLAMGGEAVFQMMRDKASGVPQVDVATIVGADGAVLNFTRAWPAPAINLAERDYFLYHRGGAGGDFISKPVRNKGNGQWTFYLSRRLAAPDGRFLGVALVGISCDFFSAFFRNVSVGEHAAISLYRSDYALLARWPMVEQLMGKEVSNGSTRAVIASGRDSGVVLQRGPRMAAGNQEVFRMGAVRKVRNYPLIVNLTVTEDLFLDGWRRIARLLGGIAVLAGAALAAAFAAMAVILKRRERDAELALHLKARADAASEAKSRFLAMMSHEIRTPMNGIVGMSELLLETRLDAAQRGYAGNVHSGALDLLRIINEILDFSKIESGHMEFINSSYDPARLVRSVLELHRAAAAKKGLQLEAAIERGVPPWVWGDPVRVRQVLGNLVSNAIKFTPAGQVTVALAARPDSQPGRLRLGFEVRDSGIGISPAEQGRLFEPFIQADDTISRQYGGTGLGLAICKRLVQLMGGEISCVSARGEGACFSFALPTSAAAPAAAPPPASRPAAAADRPA</sequence>
<dbReference type="EMBL" id="WWCU01000097">
    <property type="protein sequence ID" value="MYN11482.1"/>
    <property type="molecule type" value="Genomic_DNA"/>
</dbReference>
<name>A0A7X4HJ27_9BURK</name>
<comment type="subunit">
    <text evidence="12">At low DSF concentrations, interacts with RpfF.</text>
</comment>
<dbReference type="AlphaFoldDB" id="A0A7X4HJ27"/>
<feature type="region of interest" description="Disordered" evidence="15">
    <location>
        <begin position="588"/>
        <end position="607"/>
    </location>
</feature>
<evidence type="ECO:0000256" key="14">
    <source>
        <dbReference type="ARBA" id="ARBA00070152"/>
    </source>
</evidence>
<evidence type="ECO:0000256" key="12">
    <source>
        <dbReference type="ARBA" id="ARBA00064003"/>
    </source>
</evidence>
<evidence type="ECO:0000256" key="5">
    <source>
        <dbReference type="ARBA" id="ARBA00022729"/>
    </source>
</evidence>